<sequence>MVVTLEDRDGVRNKRDVVDAAKVVWDDFVKTLNIVGDAVVLAFRDDTPATKKTTTVQAGVNLSARLITLTHVRAKLNSDLPVDPL</sequence>
<evidence type="ECO:0000313" key="1">
    <source>
        <dbReference type="EMBL" id="PZC77889.1"/>
    </source>
</evidence>
<dbReference type="Proteomes" id="UP000249218">
    <property type="component" value="Unassembled WGS sequence"/>
</dbReference>
<gene>
    <name evidence="1" type="primary">HaOG202770</name>
    <name evidence="1" type="ORF">B5X24_HaOG202770</name>
</gene>
<protein>
    <submittedName>
        <fullName evidence="1">Uncharacterized protein</fullName>
    </submittedName>
</protein>
<organism evidence="1 2">
    <name type="scientific">Helicoverpa armigera</name>
    <name type="common">Cotton bollworm</name>
    <name type="synonym">Heliothis armigera</name>
    <dbReference type="NCBI Taxonomy" id="29058"/>
    <lineage>
        <taxon>Eukaryota</taxon>
        <taxon>Metazoa</taxon>
        <taxon>Ecdysozoa</taxon>
        <taxon>Arthropoda</taxon>
        <taxon>Hexapoda</taxon>
        <taxon>Insecta</taxon>
        <taxon>Pterygota</taxon>
        <taxon>Neoptera</taxon>
        <taxon>Endopterygota</taxon>
        <taxon>Lepidoptera</taxon>
        <taxon>Glossata</taxon>
        <taxon>Ditrysia</taxon>
        <taxon>Noctuoidea</taxon>
        <taxon>Noctuidae</taxon>
        <taxon>Heliothinae</taxon>
        <taxon>Helicoverpa</taxon>
    </lineage>
</organism>
<dbReference type="EMBL" id="KZ149917">
    <property type="protein sequence ID" value="PZC77889.1"/>
    <property type="molecule type" value="Genomic_DNA"/>
</dbReference>
<keyword evidence="2" id="KW-1185">Reference proteome</keyword>
<proteinExistence type="predicted"/>
<dbReference type="AlphaFoldDB" id="A0A2W1BS43"/>
<name>A0A2W1BS43_HELAM</name>
<accession>A0A2W1BS43</accession>
<reference evidence="1 2" key="1">
    <citation type="journal article" date="2017" name="BMC Biol.">
        <title>Genomic innovations, transcriptional plasticity and gene loss underlying the evolution and divergence of two highly polyphagous and invasive Helicoverpa pest species.</title>
        <authorList>
            <person name="Pearce S.L."/>
            <person name="Clarke D.F."/>
            <person name="East P.D."/>
            <person name="Elfekih S."/>
            <person name="Gordon K.H."/>
            <person name="Jermiin L.S."/>
            <person name="McGaughran A."/>
            <person name="Oakeshott J.G."/>
            <person name="Papanikolaou A."/>
            <person name="Perera O.P."/>
            <person name="Rane R.V."/>
            <person name="Richards S."/>
            <person name="Tay W.T."/>
            <person name="Walsh T.K."/>
            <person name="Anderson A."/>
            <person name="Anderson C.J."/>
            <person name="Asgari S."/>
            <person name="Board P.G."/>
            <person name="Bretschneider A."/>
            <person name="Campbell P.M."/>
            <person name="Chertemps T."/>
            <person name="Christeller J.T."/>
            <person name="Coppin C.W."/>
            <person name="Downes S.J."/>
            <person name="Duan G."/>
            <person name="Farnsworth C.A."/>
            <person name="Good R.T."/>
            <person name="Han L.B."/>
            <person name="Han Y.C."/>
            <person name="Hatje K."/>
            <person name="Horne I."/>
            <person name="Huang Y.P."/>
            <person name="Hughes D.S."/>
            <person name="Jacquin-Joly E."/>
            <person name="James W."/>
            <person name="Jhangiani S."/>
            <person name="Kollmar M."/>
            <person name="Kuwar S.S."/>
            <person name="Li S."/>
            <person name="Liu N.Y."/>
            <person name="Maibeche M.T."/>
            <person name="Miller J.R."/>
            <person name="Montagne N."/>
            <person name="Perry T."/>
            <person name="Qu J."/>
            <person name="Song S.V."/>
            <person name="Sutton G.G."/>
            <person name="Vogel H."/>
            <person name="Walenz B.P."/>
            <person name="Xu W."/>
            <person name="Zhang H.J."/>
            <person name="Zou Z."/>
            <person name="Batterham P."/>
            <person name="Edwards O.R."/>
            <person name="Feyereisen R."/>
            <person name="Gibbs R.A."/>
            <person name="Heckel D.G."/>
            <person name="McGrath A."/>
            <person name="Robin C."/>
            <person name="Scherer S.E."/>
            <person name="Worley K.C."/>
            <person name="Wu Y.D."/>
        </authorList>
    </citation>
    <scope>NUCLEOTIDE SEQUENCE [LARGE SCALE GENOMIC DNA]</scope>
    <source>
        <strain evidence="1">Harm_GR_Male_#8</strain>
        <tissue evidence="1">Whole organism</tissue>
    </source>
</reference>
<evidence type="ECO:0000313" key="2">
    <source>
        <dbReference type="Proteomes" id="UP000249218"/>
    </source>
</evidence>